<evidence type="ECO:0000313" key="1">
    <source>
        <dbReference type="EMBL" id="CAD9025509.1"/>
    </source>
</evidence>
<organism evidence="1">
    <name type="scientific">Eutreptiella gymnastica</name>
    <dbReference type="NCBI Taxonomy" id="73025"/>
    <lineage>
        <taxon>Eukaryota</taxon>
        <taxon>Discoba</taxon>
        <taxon>Euglenozoa</taxon>
        <taxon>Euglenida</taxon>
        <taxon>Spirocuta</taxon>
        <taxon>Euglenophyceae</taxon>
        <taxon>Eutreptiales</taxon>
        <taxon>Eutreptiaceae</taxon>
        <taxon>Eutreptiella</taxon>
    </lineage>
</organism>
<proteinExistence type="predicted"/>
<protein>
    <submittedName>
        <fullName evidence="1">Uncharacterized protein</fullName>
    </submittedName>
</protein>
<name>A0A7S1NLT2_9EUGL</name>
<dbReference type="EMBL" id="HBGA01098125">
    <property type="protein sequence ID" value="CAD9025509.1"/>
    <property type="molecule type" value="Transcribed_RNA"/>
</dbReference>
<accession>A0A7S1NLT2</accession>
<gene>
    <name evidence="1" type="ORF">EGYM00392_LOCUS36637</name>
</gene>
<reference evidence="1" key="1">
    <citation type="submission" date="2021-01" db="EMBL/GenBank/DDBJ databases">
        <authorList>
            <person name="Corre E."/>
            <person name="Pelletier E."/>
            <person name="Niang G."/>
            <person name="Scheremetjew M."/>
            <person name="Finn R."/>
            <person name="Kale V."/>
            <person name="Holt S."/>
            <person name="Cochrane G."/>
            <person name="Meng A."/>
            <person name="Brown T."/>
            <person name="Cohen L."/>
        </authorList>
    </citation>
    <scope>NUCLEOTIDE SEQUENCE</scope>
    <source>
        <strain evidence="1">NIES-381</strain>
    </source>
</reference>
<dbReference type="AlphaFoldDB" id="A0A7S1NLT2"/>
<sequence>MQCTVLGGPTMQQPMTGKKPFTKAGSVVCAPWPLVTEIGFHLDLVLVTDFQCVGCMDQPQLLHSLVGLTTEGGAPPRVGRLEFLCGSPEERYDVQSALYQYWGAVSAEG</sequence>